<comment type="caution">
    <text evidence="2">The sequence shown here is derived from an EMBL/GenBank/DDBJ whole genome shotgun (WGS) entry which is preliminary data.</text>
</comment>
<sequence>MAYYKQIQALVFICLSLLYNNRIEGTKFVEIVSEQAEAKVYPKLYSGSTDLRFFAGWTTGNDGMICYSPLCQGFIVSNVSGAPVPGGKVAPLSTYNGDDYFVTLSIKKDRKTQDWSLYRDDDDNPILIGWWPKTLFNNTFDYATMIAWAGGVLYPKNETSPPMGSGHVGCEGANKAAYISNIKIFDKFGQTAPPYEENEFTDRTDCFTTGGFKYSYGKGYNFFYGGHAGCNN</sequence>
<organism evidence="2 3">
    <name type="scientific">Carex littledalei</name>
    <dbReference type="NCBI Taxonomy" id="544730"/>
    <lineage>
        <taxon>Eukaryota</taxon>
        <taxon>Viridiplantae</taxon>
        <taxon>Streptophyta</taxon>
        <taxon>Embryophyta</taxon>
        <taxon>Tracheophyta</taxon>
        <taxon>Spermatophyta</taxon>
        <taxon>Magnoliopsida</taxon>
        <taxon>Liliopsida</taxon>
        <taxon>Poales</taxon>
        <taxon>Cyperaceae</taxon>
        <taxon>Cyperoideae</taxon>
        <taxon>Cariceae</taxon>
        <taxon>Carex</taxon>
        <taxon>Carex subgen. Euthyceras</taxon>
    </lineage>
</organism>
<proteinExistence type="predicted"/>
<dbReference type="Pfam" id="PF03080">
    <property type="entry name" value="Neprosin"/>
    <property type="match status" value="1"/>
</dbReference>
<dbReference type="EMBL" id="SWLB01000001">
    <property type="protein sequence ID" value="KAF3341706.1"/>
    <property type="molecule type" value="Genomic_DNA"/>
</dbReference>
<evidence type="ECO:0000259" key="1">
    <source>
        <dbReference type="PROSITE" id="PS52045"/>
    </source>
</evidence>
<protein>
    <recommendedName>
        <fullName evidence="1">Neprosin PEP catalytic domain-containing protein</fullName>
    </recommendedName>
</protein>
<evidence type="ECO:0000313" key="2">
    <source>
        <dbReference type="EMBL" id="KAF3341706.1"/>
    </source>
</evidence>
<accession>A0A833RTU6</accession>
<dbReference type="Proteomes" id="UP000623129">
    <property type="component" value="Unassembled WGS sequence"/>
</dbReference>
<dbReference type="PROSITE" id="PS52045">
    <property type="entry name" value="NEPROSIN_PEP_CD"/>
    <property type="match status" value="1"/>
</dbReference>
<keyword evidence="3" id="KW-1185">Reference proteome</keyword>
<evidence type="ECO:0000313" key="3">
    <source>
        <dbReference type="Proteomes" id="UP000623129"/>
    </source>
</evidence>
<dbReference type="InterPro" id="IPR004314">
    <property type="entry name" value="Neprosin"/>
</dbReference>
<dbReference type="PANTHER" id="PTHR31589:SF223">
    <property type="entry name" value="PROTEIN, PUTATIVE (DUF239)-RELATED"/>
    <property type="match status" value="1"/>
</dbReference>
<dbReference type="PANTHER" id="PTHR31589">
    <property type="entry name" value="PROTEIN, PUTATIVE (DUF239)-RELATED-RELATED"/>
    <property type="match status" value="1"/>
</dbReference>
<dbReference type="AlphaFoldDB" id="A0A833RTU6"/>
<dbReference type="OrthoDB" id="580651at2759"/>
<feature type="domain" description="Neprosin PEP catalytic" evidence="1">
    <location>
        <begin position="1"/>
        <end position="231"/>
    </location>
</feature>
<reference evidence="2" key="1">
    <citation type="submission" date="2020-01" db="EMBL/GenBank/DDBJ databases">
        <title>Genome sequence of Kobresia littledalei, the first chromosome-level genome in the family Cyperaceae.</title>
        <authorList>
            <person name="Qu G."/>
        </authorList>
    </citation>
    <scope>NUCLEOTIDE SEQUENCE</scope>
    <source>
        <strain evidence="2">C.B.Clarke</strain>
        <tissue evidence="2">Leaf</tissue>
    </source>
</reference>
<gene>
    <name evidence="2" type="ORF">FCM35_KLT00344</name>
</gene>
<dbReference type="InterPro" id="IPR053168">
    <property type="entry name" value="Glutamic_endopeptidase"/>
</dbReference>
<name>A0A833RTU6_9POAL</name>